<feature type="transmembrane region" description="Helical" evidence="1">
    <location>
        <begin position="24"/>
        <end position="47"/>
    </location>
</feature>
<name>A0A3D9VKC1_BACMY</name>
<protein>
    <recommendedName>
        <fullName evidence="4">ATPase</fullName>
    </recommendedName>
</protein>
<gene>
    <name evidence="2" type="ORF">DET55_101335</name>
</gene>
<keyword evidence="1" id="KW-1133">Transmembrane helix</keyword>
<organism evidence="2 3">
    <name type="scientific">Bacillus mycoides</name>
    <dbReference type="NCBI Taxonomy" id="1405"/>
    <lineage>
        <taxon>Bacteria</taxon>
        <taxon>Bacillati</taxon>
        <taxon>Bacillota</taxon>
        <taxon>Bacilli</taxon>
        <taxon>Bacillales</taxon>
        <taxon>Bacillaceae</taxon>
        <taxon>Bacillus</taxon>
        <taxon>Bacillus cereus group</taxon>
    </lineage>
</organism>
<keyword evidence="1" id="KW-0472">Membrane</keyword>
<feature type="transmembrane region" description="Helical" evidence="1">
    <location>
        <begin position="75"/>
        <end position="92"/>
    </location>
</feature>
<dbReference type="RefSeq" id="WP_113936263.1">
    <property type="nucleotide sequence ID" value="NZ_JBNNIN010000042.1"/>
</dbReference>
<dbReference type="AlphaFoldDB" id="A0A3D9VKC1"/>
<dbReference type="EMBL" id="QTTY01000001">
    <property type="protein sequence ID" value="REF41596.1"/>
    <property type="molecule type" value="Genomic_DNA"/>
</dbReference>
<comment type="caution">
    <text evidence="2">The sequence shown here is derived from an EMBL/GenBank/DDBJ whole genome shotgun (WGS) entry which is preliminary data.</text>
</comment>
<reference evidence="2 3" key="1">
    <citation type="submission" date="2018-08" db="EMBL/GenBank/DDBJ databases">
        <title>Freshwater and sediment microbial communities from various areas in North America, analyzing microbe dynamics in response to fracking.</title>
        <authorList>
            <person name="Lamendella R."/>
        </authorList>
    </citation>
    <scope>NUCLEOTIDE SEQUENCE [LARGE SCALE GENOMIC DNA]</scope>
    <source>
        <strain evidence="2 3">DB-1</strain>
    </source>
</reference>
<sequence length="131" mass="14875">MNKQEVMRFIGSLSLAGLILNTSLVILNISWGAILISNVALISLYAVSEYKERKRWKEEGVPALDERIMKKMQQYFTACMVGFFLFFIAYLSVNKYLDRQTLDVNELLHIVILGFLISMASTSVLATKTSK</sequence>
<keyword evidence="1" id="KW-0812">Transmembrane</keyword>
<evidence type="ECO:0000256" key="1">
    <source>
        <dbReference type="SAM" id="Phobius"/>
    </source>
</evidence>
<proteinExistence type="predicted"/>
<evidence type="ECO:0000313" key="2">
    <source>
        <dbReference type="EMBL" id="REF41596.1"/>
    </source>
</evidence>
<evidence type="ECO:0000313" key="3">
    <source>
        <dbReference type="Proteomes" id="UP000256530"/>
    </source>
</evidence>
<feature type="transmembrane region" description="Helical" evidence="1">
    <location>
        <begin position="107"/>
        <end position="126"/>
    </location>
</feature>
<accession>A0A3D9VKC1</accession>
<dbReference type="Proteomes" id="UP000256530">
    <property type="component" value="Unassembled WGS sequence"/>
</dbReference>
<evidence type="ECO:0008006" key="4">
    <source>
        <dbReference type="Google" id="ProtNLM"/>
    </source>
</evidence>